<gene>
    <name evidence="2" type="ORF">BK007_04495</name>
    <name evidence="3" type="ORF">HG719_06155</name>
</gene>
<dbReference type="NCBIfam" id="TIGR02700">
    <property type="entry name" value="flavo_MJ0208"/>
    <property type="match status" value="1"/>
</dbReference>
<evidence type="ECO:0000313" key="5">
    <source>
        <dbReference type="Proteomes" id="UP000591058"/>
    </source>
</evidence>
<dbReference type="SUPFAM" id="SSF54862">
    <property type="entry name" value="4Fe-4S ferredoxins"/>
    <property type="match status" value="1"/>
</dbReference>
<keyword evidence="3" id="KW-0560">Oxidoreductase</keyword>
<dbReference type="RefSeq" id="WP_100905325.1">
    <property type="nucleotide sequence ID" value="NZ_CP017766.1"/>
</dbReference>
<dbReference type="SUPFAM" id="SSF52507">
    <property type="entry name" value="Homo-oligomeric flavin-containing Cys decarboxylases, HFCD"/>
    <property type="match status" value="1"/>
</dbReference>
<dbReference type="OrthoDB" id="23478at2157"/>
<reference evidence="3 5" key="2">
    <citation type="submission" date="2020-04" db="EMBL/GenBank/DDBJ databases">
        <title>Draft genome of Methanobacterium subterraneum isolated from animal feces.</title>
        <authorList>
            <person name="Ouboter H.T."/>
            <person name="Berger S."/>
            <person name="Gungor E."/>
            <person name="Jetten M.S.M."/>
            <person name="Welte C.U."/>
        </authorList>
    </citation>
    <scope>NUCLEOTIDE SEQUENCE [LARGE SCALE GENOMIC DNA]</scope>
    <source>
        <strain evidence="3">HO_2020</strain>
    </source>
</reference>
<proteinExistence type="predicted"/>
<dbReference type="InterPro" id="IPR003382">
    <property type="entry name" value="Flavoprotein"/>
</dbReference>
<dbReference type="Proteomes" id="UP000232806">
    <property type="component" value="Chromosome"/>
</dbReference>
<protein>
    <submittedName>
        <fullName evidence="3">Dihydromethanopterin reductase (Acceptor)</fullName>
        <ecNumber evidence="3">1.5.99.15</ecNumber>
    </submittedName>
</protein>
<name>A0A2H4VB75_9EURY</name>
<dbReference type="PROSITE" id="PS00198">
    <property type="entry name" value="4FE4S_FER_1"/>
    <property type="match status" value="1"/>
</dbReference>
<dbReference type="EC" id="1.5.99.15" evidence="3"/>
<dbReference type="InterPro" id="IPR017900">
    <property type="entry name" value="4Fe4S_Fe_S_CS"/>
</dbReference>
<dbReference type="InterPro" id="IPR017896">
    <property type="entry name" value="4Fe4S_Fe-S-bd"/>
</dbReference>
<dbReference type="Pfam" id="PF02441">
    <property type="entry name" value="Flavoprotein"/>
    <property type="match status" value="1"/>
</dbReference>
<reference evidence="2 4" key="1">
    <citation type="submission" date="2016-10" db="EMBL/GenBank/DDBJ databases">
        <title>Comparative genomics between deep and shallow subseafloor isolates.</title>
        <authorList>
            <person name="Ishii S."/>
            <person name="Miller J.R."/>
            <person name="Sutton G."/>
            <person name="Suzuki S."/>
            <person name="Methe B."/>
            <person name="Inagaki F."/>
            <person name="Imachi H."/>
        </authorList>
    </citation>
    <scope>NUCLEOTIDE SEQUENCE [LARGE SCALE GENOMIC DNA]</scope>
    <source>
        <strain evidence="2 4">MO-MB1</strain>
    </source>
</reference>
<dbReference type="GO" id="GO:1901285">
    <property type="term" value="P:5,6,7,8-tetrahydromethanopterin biosynthetic process"/>
    <property type="evidence" value="ECO:0007669"/>
    <property type="project" value="InterPro"/>
</dbReference>
<sequence length="230" mass="24703">MKIAWAFTGAGHLLSESVEILEKLAAEHQVTVLLSGAGEEVLKMYGLFNRVKSVTGGYYQELILEKDQMWSYPISGRFSLGRYDLLIVSPTTSNTIAKLVHGIADSLVTNAVAQSGKGNVKTLLVPVDLESGDLDTVLPSKLELDLCQNCTTCEAAAVCPPDAITPGVEINLLKCQGCAACQTACPYGAVSGGSIITIHMREIDIKNSRKLHHLEGVEVLKDPLEILSHL</sequence>
<dbReference type="Pfam" id="PF00037">
    <property type="entry name" value="Fer4"/>
    <property type="match status" value="1"/>
</dbReference>
<feature type="domain" description="4Fe-4S ferredoxin-type" evidence="1">
    <location>
        <begin position="166"/>
        <end position="195"/>
    </location>
</feature>
<dbReference type="PROSITE" id="PS51379">
    <property type="entry name" value="4FE4S_FER_2"/>
    <property type="match status" value="1"/>
</dbReference>
<dbReference type="GeneID" id="35123297"/>
<dbReference type="Gene3D" id="3.40.50.1950">
    <property type="entry name" value="Flavin prenyltransferase-like"/>
    <property type="match status" value="1"/>
</dbReference>
<dbReference type="AlphaFoldDB" id="A0A2H4VB75"/>
<dbReference type="InterPro" id="IPR036551">
    <property type="entry name" value="Flavin_trans-like"/>
</dbReference>
<evidence type="ECO:0000259" key="1">
    <source>
        <dbReference type="PROSITE" id="PS51379"/>
    </source>
</evidence>
<evidence type="ECO:0000313" key="2">
    <source>
        <dbReference type="EMBL" id="AUB55345.1"/>
    </source>
</evidence>
<dbReference type="EMBL" id="CP017766">
    <property type="protein sequence ID" value="AUB55345.1"/>
    <property type="molecule type" value="Genomic_DNA"/>
</dbReference>
<dbReference type="GO" id="GO:0044684">
    <property type="term" value="F:dihydromethanopterin reductase activity"/>
    <property type="evidence" value="ECO:0007669"/>
    <property type="project" value="UniProtKB-EC"/>
</dbReference>
<evidence type="ECO:0000313" key="4">
    <source>
        <dbReference type="Proteomes" id="UP000232806"/>
    </source>
</evidence>
<evidence type="ECO:0000313" key="3">
    <source>
        <dbReference type="EMBL" id="NMO09414.1"/>
    </source>
</evidence>
<dbReference type="GO" id="GO:0051539">
    <property type="term" value="F:4 iron, 4 sulfur cluster binding"/>
    <property type="evidence" value="ECO:0007669"/>
    <property type="project" value="InterPro"/>
</dbReference>
<organism evidence="2 4">
    <name type="scientific">Methanobacterium subterraneum</name>
    <dbReference type="NCBI Taxonomy" id="59277"/>
    <lineage>
        <taxon>Archaea</taxon>
        <taxon>Methanobacteriati</taxon>
        <taxon>Methanobacteriota</taxon>
        <taxon>Methanomada group</taxon>
        <taxon>Methanobacteria</taxon>
        <taxon>Methanobacteriales</taxon>
        <taxon>Methanobacteriaceae</taxon>
        <taxon>Methanobacterium</taxon>
    </lineage>
</organism>
<dbReference type="Proteomes" id="UP000591058">
    <property type="component" value="Unassembled WGS sequence"/>
</dbReference>
<dbReference type="InterPro" id="IPR014073">
    <property type="entry name" value="DmrX"/>
</dbReference>
<accession>A0A2H4VB75</accession>
<dbReference type="EMBL" id="JABBYL010000020">
    <property type="protein sequence ID" value="NMO09414.1"/>
    <property type="molecule type" value="Genomic_DNA"/>
</dbReference>